<dbReference type="AlphaFoldDB" id="A0A2H6BUD6"/>
<dbReference type="GO" id="GO:0016787">
    <property type="term" value="F:hydrolase activity"/>
    <property type="evidence" value="ECO:0007669"/>
    <property type="project" value="UniProtKB-KW"/>
</dbReference>
<dbReference type="GO" id="GO:0000287">
    <property type="term" value="F:magnesium ion binding"/>
    <property type="evidence" value="ECO:0007669"/>
    <property type="project" value="UniProtKB-UniRule"/>
</dbReference>
<accession>A0A2H6BUD6</accession>
<evidence type="ECO:0000256" key="7">
    <source>
        <dbReference type="ARBA" id="ARBA00038093"/>
    </source>
</evidence>
<dbReference type="HAMAP" id="MF_00265">
    <property type="entry name" value="VapC_Nob1"/>
    <property type="match status" value="1"/>
</dbReference>
<dbReference type="InterPro" id="IPR022907">
    <property type="entry name" value="VapC_family"/>
</dbReference>
<name>A0A2H6BUD6_MICAE</name>
<dbReference type="PANTHER" id="PTHR33653:SF1">
    <property type="entry name" value="RIBONUCLEASE VAPC2"/>
    <property type="match status" value="1"/>
</dbReference>
<reference evidence="10" key="1">
    <citation type="submission" date="2017-12" db="EMBL/GenBank/DDBJ databases">
        <title>Improved Draft Genome Sequence of Microcystis aeruginosa NIES-298, a Microcystin-Producing Cyanobacterium from Lake Kasumigaura, Japan.</title>
        <authorList>
            <person name="Yamaguchi H."/>
            <person name="Suzuki S."/>
            <person name="Kawachi M."/>
        </authorList>
    </citation>
    <scope>NUCLEOTIDE SEQUENCE [LARGE SCALE GENOMIC DNA]</scope>
    <source>
        <strain evidence="10">NIES-298</strain>
    </source>
</reference>
<dbReference type="RefSeq" id="WP_103112640.1">
    <property type="nucleotide sequence ID" value="NZ_BEIU01000008.1"/>
</dbReference>
<keyword evidence="6 8" id="KW-0460">Magnesium</keyword>
<organism evidence="9 10">
    <name type="scientific">Microcystis aeruginosa NIES-298</name>
    <dbReference type="NCBI Taxonomy" id="449468"/>
    <lineage>
        <taxon>Bacteria</taxon>
        <taxon>Bacillati</taxon>
        <taxon>Cyanobacteriota</taxon>
        <taxon>Cyanophyceae</taxon>
        <taxon>Oscillatoriophycideae</taxon>
        <taxon>Chroococcales</taxon>
        <taxon>Microcystaceae</taxon>
        <taxon>Microcystis</taxon>
    </lineage>
</organism>
<proteinExistence type="inferred from homology"/>
<protein>
    <recommendedName>
        <fullName evidence="8">Ribonuclease VapC</fullName>
        <shortName evidence="8">RNase VapC</shortName>
        <ecNumber evidence="8">3.1.-.-</ecNumber>
    </recommendedName>
    <alternativeName>
        <fullName evidence="8">Toxin VapC</fullName>
    </alternativeName>
</protein>
<comment type="cofactor">
    <cofactor evidence="1 8">
        <name>Mg(2+)</name>
        <dbReference type="ChEBI" id="CHEBI:18420"/>
    </cofactor>
</comment>
<feature type="binding site" evidence="8">
    <location>
        <position position="98"/>
    </location>
    <ligand>
        <name>Mg(2+)</name>
        <dbReference type="ChEBI" id="CHEBI:18420"/>
    </ligand>
</feature>
<evidence type="ECO:0000256" key="1">
    <source>
        <dbReference type="ARBA" id="ARBA00001946"/>
    </source>
</evidence>
<evidence type="ECO:0000256" key="5">
    <source>
        <dbReference type="ARBA" id="ARBA00022801"/>
    </source>
</evidence>
<dbReference type="EMBL" id="BEYQ01000009">
    <property type="protein sequence ID" value="GBD53797.1"/>
    <property type="molecule type" value="Genomic_DNA"/>
</dbReference>
<evidence type="ECO:0000256" key="3">
    <source>
        <dbReference type="ARBA" id="ARBA00022722"/>
    </source>
</evidence>
<evidence type="ECO:0000256" key="6">
    <source>
        <dbReference type="ARBA" id="ARBA00022842"/>
    </source>
</evidence>
<evidence type="ECO:0000256" key="8">
    <source>
        <dbReference type="HAMAP-Rule" id="MF_00265"/>
    </source>
</evidence>
<dbReference type="InterPro" id="IPR029060">
    <property type="entry name" value="PIN-like_dom_sf"/>
</dbReference>
<evidence type="ECO:0000256" key="4">
    <source>
        <dbReference type="ARBA" id="ARBA00022723"/>
    </source>
</evidence>
<dbReference type="Proteomes" id="UP000236321">
    <property type="component" value="Unassembled WGS sequence"/>
</dbReference>
<dbReference type="PANTHER" id="PTHR33653">
    <property type="entry name" value="RIBONUCLEASE VAPC2"/>
    <property type="match status" value="1"/>
</dbReference>
<feature type="binding site" evidence="8">
    <location>
        <position position="6"/>
    </location>
    <ligand>
        <name>Mg(2+)</name>
        <dbReference type="ChEBI" id="CHEBI:18420"/>
    </ligand>
</feature>
<dbReference type="GO" id="GO:0004540">
    <property type="term" value="F:RNA nuclease activity"/>
    <property type="evidence" value="ECO:0007669"/>
    <property type="project" value="InterPro"/>
</dbReference>
<dbReference type="CDD" id="cd18750">
    <property type="entry name" value="PIN_VapC4-5_FitB-like"/>
    <property type="match status" value="1"/>
</dbReference>
<comment type="caution">
    <text evidence="9">The sequence shown here is derived from an EMBL/GenBank/DDBJ whole genome shotgun (WGS) entry which is preliminary data.</text>
</comment>
<dbReference type="InterPro" id="IPR050556">
    <property type="entry name" value="Type_II_TA_system_RNase"/>
</dbReference>
<keyword evidence="3 8" id="KW-0540">Nuclease</keyword>
<comment type="similarity">
    <text evidence="7 8">Belongs to the PINc/VapC protein family.</text>
</comment>
<dbReference type="InterPro" id="IPR002716">
    <property type="entry name" value="PIN_dom"/>
</dbReference>
<evidence type="ECO:0000313" key="10">
    <source>
        <dbReference type="Proteomes" id="UP000236321"/>
    </source>
</evidence>
<dbReference type="EC" id="3.1.-.-" evidence="8"/>
<keyword evidence="2 8" id="KW-1277">Toxin-antitoxin system</keyword>
<keyword evidence="8" id="KW-0800">Toxin</keyword>
<keyword evidence="5 8" id="KW-0378">Hydrolase</keyword>
<dbReference type="Gene3D" id="3.40.50.1010">
    <property type="entry name" value="5'-nuclease"/>
    <property type="match status" value="1"/>
</dbReference>
<evidence type="ECO:0000313" key="9">
    <source>
        <dbReference type="EMBL" id="GBD53797.1"/>
    </source>
</evidence>
<comment type="function">
    <text evidence="8">Toxic component of a toxin-antitoxin (TA) system. An RNase.</text>
</comment>
<dbReference type="Pfam" id="PF01850">
    <property type="entry name" value="PIN"/>
    <property type="match status" value="1"/>
</dbReference>
<dbReference type="SUPFAM" id="SSF88723">
    <property type="entry name" value="PIN domain-like"/>
    <property type="match status" value="1"/>
</dbReference>
<gene>
    <name evidence="8" type="primary">vapC</name>
    <name evidence="9" type="ORF">BGM30_28900</name>
</gene>
<evidence type="ECO:0000256" key="2">
    <source>
        <dbReference type="ARBA" id="ARBA00022649"/>
    </source>
</evidence>
<dbReference type="GO" id="GO:0090729">
    <property type="term" value="F:toxin activity"/>
    <property type="evidence" value="ECO:0007669"/>
    <property type="project" value="UniProtKB-KW"/>
</dbReference>
<sequence>MLVLLDTCTISDFVKGDSNTLVQIKNHSPREIAVSAITLMEIEYGLFLNPAKAKKIRPILDEFLASISILAFGNQEAICAAQIRAALKQSGTPIGAYDLLIGATAITHNLKLITANPQEFARIQGLSWENWR</sequence>
<keyword evidence="4 8" id="KW-0479">Metal-binding</keyword>